<proteinExistence type="predicted"/>
<dbReference type="OrthoDB" id="10050074at2759"/>
<evidence type="ECO:0000313" key="3">
    <source>
        <dbReference type="Proteomes" id="UP000299102"/>
    </source>
</evidence>
<organism evidence="2 3">
    <name type="scientific">Eumeta variegata</name>
    <name type="common">Bagworm moth</name>
    <name type="synonym">Eumeta japonica</name>
    <dbReference type="NCBI Taxonomy" id="151549"/>
    <lineage>
        <taxon>Eukaryota</taxon>
        <taxon>Metazoa</taxon>
        <taxon>Ecdysozoa</taxon>
        <taxon>Arthropoda</taxon>
        <taxon>Hexapoda</taxon>
        <taxon>Insecta</taxon>
        <taxon>Pterygota</taxon>
        <taxon>Neoptera</taxon>
        <taxon>Endopterygota</taxon>
        <taxon>Lepidoptera</taxon>
        <taxon>Glossata</taxon>
        <taxon>Ditrysia</taxon>
        <taxon>Tineoidea</taxon>
        <taxon>Psychidae</taxon>
        <taxon>Oiketicinae</taxon>
        <taxon>Eumeta</taxon>
    </lineage>
</organism>
<reference evidence="2 3" key="1">
    <citation type="journal article" date="2019" name="Commun. Biol.">
        <title>The bagworm genome reveals a unique fibroin gene that provides high tensile strength.</title>
        <authorList>
            <person name="Kono N."/>
            <person name="Nakamura H."/>
            <person name="Ohtoshi R."/>
            <person name="Tomita M."/>
            <person name="Numata K."/>
            <person name="Arakawa K."/>
        </authorList>
    </citation>
    <scope>NUCLEOTIDE SEQUENCE [LARGE SCALE GENOMIC DNA]</scope>
</reference>
<accession>A0A4C1WZX1</accession>
<evidence type="ECO:0000313" key="2">
    <source>
        <dbReference type="EMBL" id="GBP55585.1"/>
    </source>
</evidence>
<dbReference type="AlphaFoldDB" id="A0A4C1WZX1"/>
<evidence type="ECO:0000256" key="1">
    <source>
        <dbReference type="SAM" id="MobiDB-lite"/>
    </source>
</evidence>
<gene>
    <name evidence="2" type="ORF">EVAR_35819_1</name>
</gene>
<comment type="caution">
    <text evidence="2">The sequence shown here is derived from an EMBL/GenBank/DDBJ whole genome shotgun (WGS) entry which is preliminary data.</text>
</comment>
<name>A0A4C1WZX1_EUMVA</name>
<dbReference type="Proteomes" id="UP000299102">
    <property type="component" value="Unassembled WGS sequence"/>
</dbReference>
<dbReference type="EMBL" id="BGZK01000673">
    <property type="protein sequence ID" value="GBP55585.1"/>
    <property type="molecule type" value="Genomic_DNA"/>
</dbReference>
<keyword evidence="3" id="KW-1185">Reference proteome</keyword>
<feature type="compositionally biased region" description="Basic and acidic residues" evidence="1">
    <location>
        <begin position="124"/>
        <end position="138"/>
    </location>
</feature>
<protein>
    <submittedName>
        <fullName evidence="2">Uncharacterized protein</fullName>
    </submittedName>
</protein>
<feature type="region of interest" description="Disordered" evidence="1">
    <location>
        <begin position="124"/>
        <end position="161"/>
    </location>
</feature>
<sequence>MSLRNKRTLYPVCIKPVKTYACPVFAHTAPTALCWSQVIWYKIFRRATETLYFVRNSVLHGDLEFPTISKCMKYTPELSFSIAVNHPNPFMFSVTSYEAPLAIHSVKRSRNVLKDSLDDLTAERHSEVPTHVEASRDSLRRRRPSGSREKSHVSRTNHKDKLKKNTRCILSSSLHLAPAIVYALASRKKTQHLYRRVVFRDRRYRRGKHKQVYIHRAHDRSRTAHRARPAAAVFQAALVQARALVMIAVAPPRRRSAVRSVRGRGLE</sequence>